<keyword evidence="10" id="KW-1185">Reference proteome</keyword>
<keyword evidence="7 8" id="KW-0472">Membrane</keyword>
<accession>A0A3P3U7B1</accession>
<keyword evidence="3" id="KW-0813">Transport</keyword>
<gene>
    <name evidence="9" type="ORF">EHV15_27215</name>
</gene>
<keyword evidence="6 8" id="KW-1133">Transmembrane helix</keyword>
<dbReference type="InterPro" id="IPR004761">
    <property type="entry name" value="Spore_GerAB"/>
</dbReference>
<comment type="similarity">
    <text evidence="2">Belongs to the amino acid-polyamine-organocation (APC) superfamily. Spore germination protein (SGP) (TC 2.A.3.9) family.</text>
</comment>
<dbReference type="PANTHER" id="PTHR34975:SF2">
    <property type="entry name" value="SPORE GERMINATION PROTEIN A2"/>
    <property type="match status" value="1"/>
</dbReference>
<dbReference type="GO" id="GO:0009847">
    <property type="term" value="P:spore germination"/>
    <property type="evidence" value="ECO:0007669"/>
    <property type="project" value="InterPro"/>
</dbReference>
<protein>
    <submittedName>
        <fullName evidence="9">Uncharacterized protein</fullName>
    </submittedName>
</protein>
<dbReference type="Pfam" id="PF03845">
    <property type="entry name" value="Spore_permease"/>
    <property type="match status" value="1"/>
</dbReference>
<reference evidence="9 10" key="1">
    <citation type="submission" date="2018-11" db="EMBL/GenBank/DDBJ databases">
        <title>Genome sequencing of Paenibacillus sp. KCOM 3021 (= ChDC PVNT-B20).</title>
        <authorList>
            <person name="Kook J.-K."/>
            <person name="Park S.-N."/>
            <person name="Lim Y.K."/>
        </authorList>
    </citation>
    <scope>NUCLEOTIDE SEQUENCE [LARGE SCALE GENOMIC DNA]</scope>
    <source>
        <strain evidence="9 10">KCOM 3021</strain>
    </source>
</reference>
<evidence type="ECO:0000256" key="5">
    <source>
        <dbReference type="ARBA" id="ARBA00022692"/>
    </source>
</evidence>
<dbReference type="AlphaFoldDB" id="A0A3P3U7B1"/>
<dbReference type="Proteomes" id="UP000267017">
    <property type="component" value="Unassembled WGS sequence"/>
</dbReference>
<evidence type="ECO:0000256" key="6">
    <source>
        <dbReference type="ARBA" id="ARBA00022989"/>
    </source>
</evidence>
<dbReference type="GO" id="GO:0016020">
    <property type="term" value="C:membrane"/>
    <property type="evidence" value="ECO:0007669"/>
    <property type="project" value="UniProtKB-SubCell"/>
</dbReference>
<name>A0A3P3U7B1_9BACL</name>
<comment type="subcellular location">
    <subcellularLocation>
        <location evidence="1">Membrane</location>
        <topology evidence="1">Multi-pass membrane protein</topology>
    </subcellularLocation>
</comment>
<evidence type="ECO:0000256" key="4">
    <source>
        <dbReference type="ARBA" id="ARBA00022544"/>
    </source>
</evidence>
<evidence type="ECO:0000256" key="3">
    <source>
        <dbReference type="ARBA" id="ARBA00022448"/>
    </source>
</evidence>
<feature type="transmembrane region" description="Helical" evidence="8">
    <location>
        <begin position="36"/>
        <end position="55"/>
    </location>
</feature>
<organism evidence="9 10">
    <name type="scientific">Paenibacillus oralis</name>
    <dbReference type="NCBI Taxonomy" id="2490856"/>
    <lineage>
        <taxon>Bacteria</taxon>
        <taxon>Bacillati</taxon>
        <taxon>Bacillota</taxon>
        <taxon>Bacilli</taxon>
        <taxon>Bacillales</taxon>
        <taxon>Paenibacillaceae</taxon>
        <taxon>Paenibacillus</taxon>
    </lineage>
</organism>
<feature type="transmembrane region" description="Helical" evidence="8">
    <location>
        <begin position="12"/>
        <end position="30"/>
    </location>
</feature>
<dbReference type="PANTHER" id="PTHR34975">
    <property type="entry name" value="SPORE GERMINATION PROTEIN A2"/>
    <property type="match status" value="1"/>
</dbReference>
<proteinExistence type="inferred from homology"/>
<comment type="caution">
    <text evidence="9">The sequence shown here is derived from an EMBL/GenBank/DDBJ whole genome shotgun (WGS) entry which is preliminary data.</text>
</comment>
<evidence type="ECO:0000313" key="9">
    <source>
        <dbReference type="EMBL" id="RRJ66195.1"/>
    </source>
</evidence>
<keyword evidence="4" id="KW-0309">Germination</keyword>
<sequence length="100" mass="11296">MFDRTPIEVISLVFLLVLVYGVAGPSVALFRLNLLFLPIVVLLLVALILMNIGFFEIRNFKPFFAADWRDVVFASKESVFSFMGLKSCCFITRSSISPKK</sequence>
<dbReference type="EMBL" id="RRCN01000001">
    <property type="protein sequence ID" value="RRJ66195.1"/>
    <property type="molecule type" value="Genomic_DNA"/>
</dbReference>
<keyword evidence="5 8" id="KW-0812">Transmembrane</keyword>
<evidence type="ECO:0000256" key="8">
    <source>
        <dbReference type="SAM" id="Phobius"/>
    </source>
</evidence>
<evidence type="ECO:0000256" key="7">
    <source>
        <dbReference type="ARBA" id="ARBA00023136"/>
    </source>
</evidence>
<evidence type="ECO:0000256" key="1">
    <source>
        <dbReference type="ARBA" id="ARBA00004141"/>
    </source>
</evidence>
<evidence type="ECO:0000313" key="10">
    <source>
        <dbReference type="Proteomes" id="UP000267017"/>
    </source>
</evidence>
<dbReference type="OrthoDB" id="2716906at2"/>
<evidence type="ECO:0000256" key="2">
    <source>
        <dbReference type="ARBA" id="ARBA00007998"/>
    </source>
</evidence>